<evidence type="ECO:0000256" key="3">
    <source>
        <dbReference type="ARBA" id="ARBA00022989"/>
    </source>
</evidence>
<evidence type="ECO:0000313" key="8">
    <source>
        <dbReference type="WBParaSite" id="PSAMB.scaffold1117size35730.g11206.t1"/>
    </source>
</evidence>
<evidence type="ECO:0000256" key="6">
    <source>
        <dbReference type="SAM" id="Phobius"/>
    </source>
</evidence>
<feature type="region of interest" description="Disordered" evidence="5">
    <location>
        <begin position="11"/>
        <end position="36"/>
    </location>
</feature>
<dbReference type="InterPro" id="IPR045232">
    <property type="entry name" value="FAM234"/>
</dbReference>
<evidence type="ECO:0000313" key="7">
    <source>
        <dbReference type="Proteomes" id="UP000887566"/>
    </source>
</evidence>
<name>A0A914UN19_9BILA</name>
<keyword evidence="3 6" id="KW-1133">Transmembrane helix</keyword>
<dbReference type="AlphaFoldDB" id="A0A914UN19"/>
<feature type="transmembrane region" description="Helical" evidence="6">
    <location>
        <begin position="281"/>
        <end position="305"/>
    </location>
</feature>
<evidence type="ECO:0000256" key="2">
    <source>
        <dbReference type="ARBA" id="ARBA00022692"/>
    </source>
</evidence>
<proteinExistence type="predicted"/>
<dbReference type="SUPFAM" id="SSF69318">
    <property type="entry name" value="Integrin alpha N-terminal domain"/>
    <property type="match status" value="1"/>
</dbReference>
<comment type="subcellular location">
    <subcellularLocation>
        <location evidence="1">Membrane</location>
        <topology evidence="1">Single-pass membrane protein</topology>
    </subcellularLocation>
</comment>
<keyword evidence="2 6" id="KW-0812">Transmembrane</keyword>
<evidence type="ECO:0000256" key="1">
    <source>
        <dbReference type="ARBA" id="ARBA00004167"/>
    </source>
</evidence>
<evidence type="ECO:0000256" key="5">
    <source>
        <dbReference type="SAM" id="MobiDB-lite"/>
    </source>
</evidence>
<dbReference type="PANTHER" id="PTHR21419:SF30">
    <property type="entry name" value="IG-LIKE DOMAIN-CONTAINING PROTEIN"/>
    <property type="match status" value="1"/>
</dbReference>
<evidence type="ECO:0000256" key="4">
    <source>
        <dbReference type="ARBA" id="ARBA00023136"/>
    </source>
</evidence>
<dbReference type="WBParaSite" id="PSAMB.scaffold1117size35730.g11206.t1">
    <property type="protein sequence ID" value="PSAMB.scaffold1117size35730.g11206.t1"/>
    <property type="gene ID" value="PSAMB.scaffold1117size35730.g11206"/>
</dbReference>
<feature type="compositionally biased region" description="Low complexity" evidence="5">
    <location>
        <begin position="182"/>
        <end position="196"/>
    </location>
</feature>
<organism evidence="7 8">
    <name type="scientific">Plectus sambesii</name>
    <dbReference type="NCBI Taxonomy" id="2011161"/>
    <lineage>
        <taxon>Eukaryota</taxon>
        <taxon>Metazoa</taxon>
        <taxon>Ecdysozoa</taxon>
        <taxon>Nematoda</taxon>
        <taxon>Chromadorea</taxon>
        <taxon>Plectida</taxon>
        <taxon>Plectina</taxon>
        <taxon>Plectoidea</taxon>
        <taxon>Plectidae</taxon>
        <taxon>Plectus</taxon>
    </lineage>
</organism>
<keyword evidence="4 6" id="KW-0472">Membrane</keyword>
<accession>A0A914UN19</accession>
<dbReference type="InterPro" id="IPR028994">
    <property type="entry name" value="Integrin_alpha_N"/>
</dbReference>
<dbReference type="GO" id="GO:0016020">
    <property type="term" value="C:membrane"/>
    <property type="evidence" value="ECO:0007669"/>
    <property type="project" value="UniProtKB-SubCell"/>
</dbReference>
<keyword evidence="7" id="KW-1185">Reference proteome</keyword>
<reference evidence="8" key="1">
    <citation type="submission" date="2022-11" db="UniProtKB">
        <authorList>
            <consortium name="WormBaseParasite"/>
        </authorList>
    </citation>
    <scope>IDENTIFICATION</scope>
</reference>
<feature type="region of interest" description="Disordered" evidence="5">
    <location>
        <begin position="180"/>
        <end position="251"/>
    </location>
</feature>
<protein>
    <submittedName>
        <fullName evidence="8">Uncharacterized protein</fullName>
    </submittedName>
</protein>
<dbReference type="Proteomes" id="UP000887566">
    <property type="component" value="Unplaced"/>
</dbReference>
<feature type="compositionally biased region" description="Acidic residues" evidence="5">
    <location>
        <begin position="203"/>
        <end position="214"/>
    </location>
</feature>
<dbReference type="PANTHER" id="PTHR21419">
    <property type="match status" value="1"/>
</dbReference>
<sequence length="800" mass="87234">MEDVNLVSFFDADDDDGLRPTASMDRANSAAESDSDLFRHRLQPTSADLLLDWRAPSPSGHRTGSLTYDGSLVSANDLILATARKARSHSEPEDEYQLKDQLWANQPTGRIGFDAATFAAVPPRLERRAIPPPQPATIKPSLSDFTPFVRASAAPLAQRGSSSDANHLNGYIRHETVGGADLSSTSRLSSASTSRSNRPMNVADDDLNDSDSSSDDVFSSKGRDDSRSKKPLIQSSDKPGKSKKVRFSKSEQRVTLLSAGPDDDDFAMARVKRGRSWRQRLGWVVCCLAMNFLAAAVVGLLLYAINGSQLLPSSTPTIPPVCPRVSTVYVGNVTTPRGDLAIVSRHSRLIRANDGEMLFLVPIEDRPEGNVDQVIGVIAAFETTALKFIWAHETKGPISSLICGEDVDSDGIDDCILTTVKPDSFELISGRTGERITWLEDEGSVVSDVNFLSPRWLPDVSKDHIADILVTISEQKTKSVDFVALTSRPKESNGVKSVDYRKTLLFTIDSNATTKQSAELWHGGDGQSVAVTTYDALPGLYTWDQWDFLRGRFENRRPLFRTTKFGSPIGVFAELNGDGVPELVSCLPDGTVAAFDRIANVRLWLHRHNNGSCISDSLAVGRFVLTQAPSVVVVFKNKAGATQVVLLDGKTGGELQSAVRSTAAFDALPIVLNVKGPSQDKVVAWRMSNDNVELVAAGYPWKEESVLYSAKYVPAGVQMTNSDSLQQVKLLNQRYTGSLYGTKDGQANLFFATNTPDATIVIHHLRLTCACDADVDKCASFSQHQRWRSYLGQLGDGYLN</sequence>